<evidence type="ECO:0000313" key="13">
    <source>
        <dbReference type="Proteomes" id="UP000243525"/>
    </source>
</evidence>
<name>A0A2T5C234_9BACT</name>
<dbReference type="Gene3D" id="3.30.465.10">
    <property type="match status" value="1"/>
</dbReference>
<dbReference type="SUPFAM" id="SSF56176">
    <property type="entry name" value="FAD-binding/transporter-associated domain-like"/>
    <property type="match status" value="1"/>
</dbReference>
<dbReference type="InterPro" id="IPR046342">
    <property type="entry name" value="CBS_dom_sf"/>
</dbReference>
<feature type="transmembrane region" description="Helical" evidence="9">
    <location>
        <begin position="57"/>
        <end position="80"/>
    </location>
</feature>
<feature type="transmembrane region" description="Helical" evidence="9">
    <location>
        <begin position="92"/>
        <end position="112"/>
    </location>
</feature>
<dbReference type="GO" id="GO:0050660">
    <property type="term" value="F:flavin adenine dinucleotide binding"/>
    <property type="evidence" value="ECO:0007669"/>
    <property type="project" value="InterPro"/>
</dbReference>
<organism evidence="12 13">
    <name type="scientific">Mangrovibacterium marinum</name>
    <dbReference type="NCBI Taxonomy" id="1639118"/>
    <lineage>
        <taxon>Bacteria</taxon>
        <taxon>Pseudomonadati</taxon>
        <taxon>Bacteroidota</taxon>
        <taxon>Bacteroidia</taxon>
        <taxon>Marinilabiliales</taxon>
        <taxon>Prolixibacteraceae</taxon>
        <taxon>Mangrovibacterium</taxon>
    </lineage>
</organism>
<dbReference type="InterPro" id="IPR000644">
    <property type="entry name" value="CBS_dom"/>
</dbReference>
<dbReference type="PANTHER" id="PTHR22777">
    <property type="entry name" value="HEMOLYSIN-RELATED"/>
    <property type="match status" value="1"/>
</dbReference>
<dbReference type="InterPro" id="IPR016169">
    <property type="entry name" value="FAD-bd_PCMH_sub2"/>
</dbReference>
<keyword evidence="3" id="KW-0677">Repeat</keyword>
<dbReference type="OrthoDB" id="9798188at2"/>
<feature type="transmembrane region" description="Helical" evidence="9">
    <location>
        <begin position="6"/>
        <end position="28"/>
    </location>
</feature>
<keyword evidence="2 8" id="KW-0812">Transmembrane</keyword>
<dbReference type="RefSeq" id="WP_107822110.1">
    <property type="nucleotide sequence ID" value="NZ_OY782574.1"/>
</dbReference>
<evidence type="ECO:0000259" key="11">
    <source>
        <dbReference type="PROSITE" id="PS51846"/>
    </source>
</evidence>
<evidence type="ECO:0000256" key="8">
    <source>
        <dbReference type="PROSITE-ProRule" id="PRU01193"/>
    </source>
</evidence>
<comment type="caution">
    <text evidence="12">The sequence shown here is derived from an EMBL/GenBank/DDBJ whole genome shotgun (WGS) entry which is preliminary data.</text>
</comment>
<evidence type="ECO:0000313" key="12">
    <source>
        <dbReference type="EMBL" id="PTN08717.1"/>
    </source>
</evidence>
<sequence>MEALIITILVTIVFSAFFSGMEIAFVSANKLRLELDKKQESVNSRILSIFTANPGQYIATMLVGNNVALVIYGVAFAKLLEPFFYSFLSTDGAVLFLQTVSSTIIILFTAEFLPKTLFRINPNIFLRIFAVPLILFYYLFYPVTRITMSLSKLLLNVVFRASIDKNEEKVVFSRIDLDHFVKEPDSTTQSATEDLENEIKLFRNALDFSKVKLREIMVPRTEIEALDIESNIEELRQKFIDTGYSRILLYKENIDNIVGYIHHSLLLTNPDSLKQNLRKVLIVPETMAASKLLSKFIQQHRSIAIVVDEFGGTAGLVTIEDILEEIFGEIEDEHDTIDFVDRKINDNEFILSARIELDFLNEKYNMNFPLEENYETLAGFILFHHESIPKINTVITIGNFKFKILKASSTRIELVKLLILDNS</sequence>
<gene>
    <name evidence="12" type="ORF">C8N47_10775</name>
</gene>
<reference evidence="12 13" key="1">
    <citation type="submission" date="2018-04" db="EMBL/GenBank/DDBJ databases">
        <title>Genomic Encyclopedia of Archaeal and Bacterial Type Strains, Phase II (KMG-II): from individual species to whole genera.</title>
        <authorList>
            <person name="Goeker M."/>
        </authorList>
    </citation>
    <scope>NUCLEOTIDE SEQUENCE [LARGE SCALE GENOMIC DNA]</scope>
    <source>
        <strain evidence="12 13">DSM 28823</strain>
    </source>
</reference>
<dbReference type="SUPFAM" id="SSF54631">
    <property type="entry name" value="CBS-domain pair"/>
    <property type="match status" value="1"/>
</dbReference>
<dbReference type="FunFam" id="3.10.580.10:FF:000002">
    <property type="entry name" value="Magnesium/cobalt efflux protein CorC"/>
    <property type="match status" value="1"/>
</dbReference>
<keyword evidence="6 8" id="KW-0472">Membrane</keyword>
<dbReference type="PANTHER" id="PTHR22777:SF17">
    <property type="entry name" value="UPF0053 PROTEIN SLL0260"/>
    <property type="match status" value="1"/>
</dbReference>
<dbReference type="SMART" id="SM01091">
    <property type="entry name" value="CorC_HlyC"/>
    <property type="match status" value="1"/>
</dbReference>
<feature type="domain" description="CNNM transmembrane" evidence="11">
    <location>
        <begin position="1"/>
        <end position="194"/>
    </location>
</feature>
<evidence type="ECO:0000256" key="6">
    <source>
        <dbReference type="ARBA" id="ARBA00023136"/>
    </source>
</evidence>
<dbReference type="InterPro" id="IPR044751">
    <property type="entry name" value="Ion_transp-like_CBS"/>
</dbReference>
<evidence type="ECO:0000256" key="3">
    <source>
        <dbReference type="ARBA" id="ARBA00022737"/>
    </source>
</evidence>
<dbReference type="PROSITE" id="PS51371">
    <property type="entry name" value="CBS"/>
    <property type="match status" value="1"/>
</dbReference>
<feature type="transmembrane region" description="Helical" evidence="9">
    <location>
        <begin position="124"/>
        <end position="141"/>
    </location>
</feature>
<feature type="domain" description="CBS" evidence="10">
    <location>
        <begin position="276"/>
        <end position="333"/>
    </location>
</feature>
<evidence type="ECO:0000256" key="5">
    <source>
        <dbReference type="ARBA" id="ARBA00023122"/>
    </source>
</evidence>
<dbReference type="CDD" id="cd04590">
    <property type="entry name" value="CBS_pair_CorC_HlyC_assoc"/>
    <property type="match status" value="1"/>
</dbReference>
<dbReference type="Pfam" id="PF03471">
    <property type="entry name" value="CorC_HlyC"/>
    <property type="match status" value="1"/>
</dbReference>
<dbReference type="GO" id="GO:0005886">
    <property type="term" value="C:plasma membrane"/>
    <property type="evidence" value="ECO:0007669"/>
    <property type="project" value="TreeGrafter"/>
</dbReference>
<protein>
    <submittedName>
        <fullName evidence="12">CBS domain containing-hemolysin-like protein</fullName>
    </submittedName>
</protein>
<comment type="subcellular location">
    <subcellularLocation>
        <location evidence="1">Membrane</location>
        <topology evidence="1">Multi-pass membrane protein</topology>
    </subcellularLocation>
</comment>
<evidence type="ECO:0000256" key="1">
    <source>
        <dbReference type="ARBA" id="ARBA00004141"/>
    </source>
</evidence>
<dbReference type="Pfam" id="PF00571">
    <property type="entry name" value="CBS"/>
    <property type="match status" value="1"/>
</dbReference>
<dbReference type="InterPro" id="IPR002550">
    <property type="entry name" value="CNNM"/>
</dbReference>
<dbReference type="Gene3D" id="3.10.580.10">
    <property type="entry name" value="CBS-domain"/>
    <property type="match status" value="1"/>
</dbReference>
<evidence type="ECO:0000256" key="4">
    <source>
        <dbReference type="ARBA" id="ARBA00022989"/>
    </source>
</evidence>
<dbReference type="InterPro" id="IPR036318">
    <property type="entry name" value="FAD-bd_PCMH-like_sf"/>
</dbReference>
<evidence type="ECO:0000256" key="2">
    <source>
        <dbReference type="ARBA" id="ARBA00022692"/>
    </source>
</evidence>
<keyword evidence="4 8" id="KW-1133">Transmembrane helix</keyword>
<dbReference type="Pfam" id="PF01595">
    <property type="entry name" value="CNNM"/>
    <property type="match status" value="1"/>
</dbReference>
<dbReference type="Proteomes" id="UP000243525">
    <property type="component" value="Unassembled WGS sequence"/>
</dbReference>
<proteinExistence type="predicted"/>
<dbReference type="AlphaFoldDB" id="A0A2T5C234"/>
<evidence type="ECO:0000256" key="9">
    <source>
        <dbReference type="SAM" id="Phobius"/>
    </source>
</evidence>
<keyword evidence="5 7" id="KW-0129">CBS domain</keyword>
<evidence type="ECO:0000256" key="7">
    <source>
        <dbReference type="PROSITE-ProRule" id="PRU00703"/>
    </source>
</evidence>
<dbReference type="PROSITE" id="PS51846">
    <property type="entry name" value="CNNM"/>
    <property type="match status" value="1"/>
</dbReference>
<evidence type="ECO:0000259" key="10">
    <source>
        <dbReference type="PROSITE" id="PS51371"/>
    </source>
</evidence>
<dbReference type="EMBL" id="QAAD01000007">
    <property type="protein sequence ID" value="PTN08717.1"/>
    <property type="molecule type" value="Genomic_DNA"/>
</dbReference>
<keyword evidence="13" id="KW-1185">Reference proteome</keyword>
<accession>A0A2T5C234</accession>
<dbReference type="InterPro" id="IPR005170">
    <property type="entry name" value="Transptr-assoc_dom"/>
</dbReference>